<gene>
    <name evidence="2" type="ORF">FA048_16465</name>
</gene>
<keyword evidence="3" id="KW-1185">Reference proteome</keyword>
<reference evidence="2 3" key="1">
    <citation type="submission" date="2019-04" db="EMBL/GenBank/DDBJ databases">
        <title>Pedobacter sp. RP-3-22 sp. nov., isolated from Arctic soil.</title>
        <authorList>
            <person name="Dahal R.H."/>
            <person name="Kim D.-U."/>
        </authorList>
    </citation>
    <scope>NUCLEOTIDE SEQUENCE [LARGE SCALE GENOMIC DNA]</scope>
    <source>
        <strain evidence="2 3">RP-3-22</strain>
    </source>
</reference>
<protein>
    <recommendedName>
        <fullName evidence="1">DUF6603 domain-containing protein</fullName>
    </recommendedName>
</protein>
<feature type="domain" description="DUF6603" evidence="1">
    <location>
        <begin position="867"/>
        <end position="1346"/>
    </location>
</feature>
<evidence type="ECO:0000313" key="2">
    <source>
        <dbReference type="EMBL" id="TKC06790.1"/>
    </source>
</evidence>
<dbReference type="InterPro" id="IPR046538">
    <property type="entry name" value="DUF6603"/>
</dbReference>
<proteinExistence type="predicted"/>
<evidence type="ECO:0000259" key="1">
    <source>
        <dbReference type="Pfam" id="PF20248"/>
    </source>
</evidence>
<comment type="caution">
    <text evidence="2">The sequence shown here is derived from an EMBL/GenBank/DDBJ whole genome shotgun (WGS) entry which is preliminary data.</text>
</comment>
<evidence type="ECO:0000313" key="3">
    <source>
        <dbReference type="Proteomes" id="UP000309488"/>
    </source>
</evidence>
<dbReference type="Pfam" id="PF20248">
    <property type="entry name" value="DUF6603"/>
    <property type="match status" value="1"/>
</dbReference>
<name>A0A4U1CJ90_9SPHI</name>
<organism evidence="2 3">
    <name type="scientific">Pedobacter polaris</name>
    <dbReference type="NCBI Taxonomy" id="2571273"/>
    <lineage>
        <taxon>Bacteria</taxon>
        <taxon>Pseudomonadati</taxon>
        <taxon>Bacteroidota</taxon>
        <taxon>Sphingobacteriia</taxon>
        <taxon>Sphingobacteriales</taxon>
        <taxon>Sphingobacteriaceae</taxon>
        <taxon>Pedobacter</taxon>
    </lineage>
</organism>
<dbReference type="OrthoDB" id="768262at2"/>
<dbReference type="Proteomes" id="UP000309488">
    <property type="component" value="Unassembled WGS sequence"/>
</dbReference>
<dbReference type="RefSeq" id="WP_136843132.1">
    <property type="nucleotide sequence ID" value="NZ_SWBR01000004.1"/>
</dbReference>
<sequence length="1626" mass="179614">MATIKIKDISADFANALDGHFKTYVGKPNEKIINGDYTESTTGTYKIEVDSIEFLNTQGKADAYITRDEETILFCIKPKIEKRKFADYFPQMVPKDPWITTDNAELAFPNFANREITKIEWIYVFAYSTKENIIISAELAKKFYTVLGKDERFIPLLQSISKGDSLNRAETGWKGGLFYFGTLPELPASNMIPGPIKDLWEMVLDKIDMQGCVYHKGIIPHLKLLIPIVRLTKPFGDVVRNLEIVTIFSSPLNAIEQTQPIEIIEGKKIKLAQKREVGIDGFINFGSQNIAIIGVFPLDEDLILIEVKSSLADLTSYLDQSSPLNSLIPEKIEPSLKFKVSKQNKKIESINFDFNIENWKLIENVFELKAVNFNCTIFYPGKINQMSAKFTSDVKIGSVYVLGEGNFPNGEVKLYLNPTKPPILLNDIVNVFSKNTNFFGNKAINELEGSYDLENKYFSFTIGIGNTSWKAADDLDFTLDNLRLSVFGKGNYTFKLVAKFNYTINHKPITFIGTADYDETWQFRGDCFAANLSMGDLVEGFGIAKDDVPNQLSKFQFKALTFAFAAKEKLKYFGGRFKINLFKQDIDLDLQVKKLDTITYFTGDFSTKINDKDAKFKVEFEKQPNGHKIGLQMLFNLAGVDIYLAAKSETSGKGEEKISEKYFEGGTNGLSISLTKLLEQLLDGAFGVNFPAVFLPELSLNDVYITYNGANAATNIIAFANISGKKVRFYLQSQSVADKKATNYVFGIDTDVDSLSKLPLVGEEMKEVNLNGVGFIYTTVEGEYQLPKLSAPNANGICTIKFADKATYKKGVTLLGHINLPNDESPISLTLPISRSSRSLALKSSKQNIALRGASDSFEPAVKWININKKIGPVAVNRVGFNFADGQLSLLISGALMLADLAINVEGLGLSFSPTKLIKGENVEPAFKLSGLGLAFDRKPLEISGMLMRTTPKDNESISFYGAAQISTANFNIKGIGAYAKLNDVAKTDSLFIYGVYNGPIGGPAVFFITGIAAGFGYNRTIRIPKLEEVKDFPLVSMVLSGKPKTDREILAELIDNNWIPASAGDYWMAVGVKFTSFKIIESFVLLTIKFGGKVEFAIIGLSLLKWPSEGTAIVYIELALLARFGPDSDVIAVTGMLTPNSYILDKNCKLTGGFAFYTWISGEHEGDFVITLGGYKTNYKIPAHYPVVDRLALNWKISDALSIKGEMYYALTPREIMAGGRWEIAYNLSFLSARVTMWADMIIAWAPFHYEFSAGIIVRIEANIKVLFVHIHFKLQMGCEVQIWGPPFAGQIYVDWSILSFTIPFGDGGRPKEIPMVWGNTTLKSAGKLNDEKVVGFKESFVPAQILDARIVSGAINQPPGEEKGKLQGKDKPAVLEVNAYNLVIAVDSFFPVTTLHSPRKEVLSKGLHTNDSPCKPVSTSTLMDVAGLNVPKTVADSEKEFGIKPLNIDNLDTELHAWLELENGNGTNTPIEENVTIIGTAKGINSALWQAVPPTNKKGKLKEISKEEKPVIKNVLTGLQLHVVEKNAKLTSVDLSNRFTLLDPKATVSFFRGADSAVQDGGPKKMIKASLAANKSKSSVDELISLGFTELFKDSKALLYSEVLNSDPVYIVSIGQLLPINPIA</sequence>
<accession>A0A4U1CJ90</accession>
<dbReference type="EMBL" id="SWBR01000004">
    <property type="protein sequence ID" value="TKC06790.1"/>
    <property type="molecule type" value="Genomic_DNA"/>
</dbReference>